<proteinExistence type="predicted"/>
<dbReference type="Proteomes" id="UP000058925">
    <property type="component" value="Chromosome"/>
</dbReference>
<organism evidence="1 2">
    <name type="scientific">Candidatus Nitrosocosmicus oleophilus</name>
    <dbReference type="NCBI Taxonomy" id="1353260"/>
    <lineage>
        <taxon>Archaea</taxon>
        <taxon>Nitrososphaerota</taxon>
        <taxon>Nitrososphaeria</taxon>
        <taxon>Nitrososphaerales</taxon>
        <taxon>Nitrososphaeraceae</taxon>
        <taxon>Candidatus Nitrosocosmicus</taxon>
    </lineage>
</organism>
<evidence type="ECO:0000313" key="2">
    <source>
        <dbReference type="Proteomes" id="UP000058925"/>
    </source>
</evidence>
<dbReference type="EMBL" id="CP012850">
    <property type="protein sequence ID" value="ALI36516.1"/>
    <property type="molecule type" value="Genomic_DNA"/>
</dbReference>
<protein>
    <submittedName>
        <fullName evidence="1">Uncharacterized protein</fullName>
    </submittedName>
</protein>
<dbReference type="KEGG" id="taa:NMY3_02319"/>
<accession>A0A654M1G4</accession>
<dbReference type="GeneID" id="60422271"/>
<reference evidence="2" key="1">
    <citation type="submission" date="2015-10" db="EMBL/GenBank/DDBJ databases">
        <title>Niche specialization of a soil ammonia-oxidizing archaeon, Candidatus Nitrosocosmicus oleophilus.</title>
        <authorList>
            <person name="Jung M.-Y."/>
            <person name="Rhee S.-K."/>
        </authorList>
    </citation>
    <scope>NUCLEOTIDE SEQUENCE [LARGE SCALE GENOMIC DNA]</scope>
    <source>
        <strain evidence="2">MY3</strain>
    </source>
</reference>
<evidence type="ECO:0000313" key="1">
    <source>
        <dbReference type="EMBL" id="ALI36516.1"/>
    </source>
</evidence>
<keyword evidence="2" id="KW-1185">Reference proteome</keyword>
<dbReference type="AlphaFoldDB" id="A0A654M1G4"/>
<sequence>MKYNTGEMFMKKYKIEFYALSTEYNEIRNYFQDIPIEVIISGLRFSINRYRANEGGYLNPGRKSLVKKETALLTKKQAKVRLKNWKIMIKKYRESGYSYPTIYRIKLRLNAIISDTKPLK</sequence>
<gene>
    <name evidence="1" type="ORF">NMY3_02319</name>
</gene>
<dbReference type="RefSeq" id="WP_231100004.1">
    <property type="nucleotide sequence ID" value="NZ_CP012850.1"/>
</dbReference>
<name>A0A654M1G4_9ARCH</name>